<keyword evidence="2" id="KW-1185">Reference proteome</keyword>
<dbReference type="GO" id="GO:0016791">
    <property type="term" value="F:phosphatase activity"/>
    <property type="evidence" value="ECO:0007669"/>
    <property type="project" value="TreeGrafter"/>
</dbReference>
<dbReference type="Pfam" id="PF08282">
    <property type="entry name" value="Hydrolase_3"/>
    <property type="match status" value="1"/>
</dbReference>
<dbReference type="NCBIfam" id="TIGR00099">
    <property type="entry name" value="Cof-subfamily"/>
    <property type="match status" value="1"/>
</dbReference>
<name>A0A1H9RB54_9LACT</name>
<accession>A0A1H9RB54</accession>
<dbReference type="PANTHER" id="PTHR10000:SF8">
    <property type="entry name" value="HAD SUPERFAMILY HYDROLASE-LIKE, TYPE 3"/>
    <property type="match status" value="1"/>
</dbReference>
<dbReference type="InterPro" id="IPR023214">
    <property type="entry name" value="HAD_sf"/>
</dbReference>
<dbReference type="NCBIfam" id="TIGR01484">
    <property type="entry name" value="HAD-SF-IIB"/>
    <property type="match status" value="1"/>
</dbReference>
<sequence length="271" mass="29474">MIKLIAIDLDGTLLNQDHEVSERNKQALLKAKAQGVKVVLCTGRPLLGMRHLLAEIGLQDDGDYVITYNGGLVQKADTGEVLHQITLNKEQLEEIYQVSQGIQVPMHYIDLENVYSPAGPTDAHSLYPSIMKVLPFVPLEVADAPDDIQVNKILYCCEADILNQRTAALSEAFKTSYTVIKSRPVLLEIMHKEVDKGTGIAALAKHLGINQEEVMTLGDEENDLAMIAYAGLGVAMGNATDEVKAIANHVTATNEEDGVALAVEKFVLNEG</sequence>
<dbReference type="STRING" id="142588.SAMN04488559_103180"/>
<dbReference type="NCBIfam" id="NF007806">
    <property type="entry name" value="PRK10513.1"/>
    <property type="match status" value="1"/>
</dbReference>
<dbReference type="InterPro" id="IPR006379">
    <property type="entry name" value="HAD-SF_hydro_IIB"/>
</dbReference>
<protein>
    <recommendedName>
        <fullName evidence="3">Sugar-phosphatase</fullName>
    </recommendedName>
</protein>
<dbReference type="PANTHER" id="PTHR10000">
    <property type="entry name" value="PHOSPHOSERINE PHOSPHATASE"/>
    <property type="match status" value="1"/>
</dbReference>
<dbReference type="InterPro" id="IPR036412">
    <property type="entry name" value="HAD-like_sf"/>
</dbReference>
<dbReference type="CDD" id="cd07516">
    <property type="entry name" value="HAD_Pase"/>
    <property type="match status" value="1"/>
</dbReference>
<evidence type="ECO:0008006" key="3">
    <source>
        <dbReference type="Google" id="ProtNLM"/>
    </source>
</evidence>
<dbReference type="EMBL" id="FOHA01000003">
    <property type="protein sequence ID" value="SER70161.1"/>
    <property type="molecule type" value="Genomic_DNA"/>
</dbReference>
<dbReference type="PROSITE" id="PS01228">
    <property type="entry name" value="COF_1"/>
    <property type="match status" value="1"/>
</dbReference>
<dbReference type="RefSeq" id="WP_092650703.1">
    <property type="nucleotide sequence ID" value="NZ_FOHA01000003.1"/>
</dbReference>
<dbReference type="SFLD" id="SFLDG01140">
    <property type="entry name" value="C2.B:_Phosphomannomutase_and_P"/>
    <property type="match status" value="1"/>
</dbReference>
<dbReference type="SFLD" id="SFLDG01144">
    <property type="entry name" value="C2.B.4:_PGP_Like"/>
    <property type="match status" value="1"/>
</dbReference>
<evidence type="ECO:0000313" key="1">
    <source>
        <dbReference type="EMBL" id="SER70161.1"/>
    </source>
</evidence>
<dbReference type="SFLD" id="SFLDS00003">
    <property type="entry name" value="Haloacid_Dehalogenase"/>
    <property type="match status" value="1"/>
</dbReference>
<dbReference type="GO" id="GO:0005829">
    <property type="term" value="C:cytosol"/>
    <property type="evidence" value="ECO:0007669"/>
    <property type="project" value="TreeGrafter"/>
</dbReference>
<dbReference type="OrthoDB" id="9790031at2"/>
<dbReference type="Gene3D" id="3.30.1240.10">
    <property type="match status" value="1"/>
</dbReference>
<dbReference type="InterPro" id="IPR000150">
    <property type="entry name" value="Cof"/>
</dbReference>
<dbReference type="SUPFAM" id="SSF56784">
    <property type="entry name" value="HAD-like"/>
    <property type="match status" value="1"/>
</dbReference>
<gene>
    <name evidence="1" type="ORF">SAMN04488559_103180</name>
</gene>
<dbReference type="GO" id="GO:0000287">
    <property type="term" value="F:magnesium ion binding"/>
    <property type="evidence" value="ECO:0007669"/>
    <property type="project" value="TreeGrafter"/>
</dbReference>
<dbReference type="Gene3D" id="3.40.50.1000">
    <property type="entry name" value="HAD superfamily/HAD-like"/>
    <property type="match status" value="1"/>
</dbReference>
<dbReference type="Proteomes" id="UP000198948">
    <property type="component" value="Unassembled WGS sequence"/>
</dbReference>
<organism evidence="1 2">
    <name type="scientific">Isobaculum melis</name>
    <dbReference type="NCBI Taxonomy" id="142588"/>
    <lineage>
        <taxon>Bacteria</taxon>
        <taxon>Bacillati</taxon>
        <taxon>Bacillota</taxon>
        <taxon>Bacilli</taxon>
        <taxon>Lactobacillales</taxon>
        <taxon>Carnobacteriaceae</taxon>
        <taxon>Isobaculum</taxon>
    </lineage>
</organism>
<reference evidence="1 2" key="1">
    <citation type="submission" date="2016-10" db="EMBL/GenBank/DDBJ databases">
        <authorList>
            <person name="de Groot N.N."/>
        </authorList>
    </citation>
    <scope>NUCLEOTIDE SEQUENCE [LARGE SCALE GENOMIC DNA]</scope>
    <source>
        <strain evidence="1 2">DSM 13760</strain>
    </source>
</reference>
<evidence type="ECO:0000313" key="2">
    <source>
        <dbReference type="Proteomes" id="UP000198948"/>
    </source>
</evidence>
<dbReference type="AlphaFoldDB" id="A0A1H9RB54"/>
<proteinExistence type="predicted"/>